<evidence type="ECO:0000259" key="5">
    <source>
        <dbReference type="Pfam" id="PF04101"/>
    </source>
</evidence>
<dbReference type="PANTHER" id="PTHR43025">
    <property type="entry name" value="MONOGALACTOSYLDIACYLGLYCEROL SYNTHASE"/>
    <property type="match status" value="1"/>
</dbReference>
<comment type="similarity">
    <text evidence="2">Belongs to the glycosyltransferase 28 family.</text>
</comment>
<keyword evidence="3" id="KW-0328">Glycosyltransferase</keyword>
<evidence type="ECO:0000256" key="1">
    <source>
        <dbReference type="ARBA" id="ARBA00004370"/>
    </source>
</evidence>
<keyword evidence="8" id="KW-1185">Reference proteome</keyword>
<dbReference type="AlphaFoldDB" id="A0A6C2UD66"/>
<dbReference type="EMBL" id="CAAHFH010000001">
    <property type="protein sequence ID" value="VGO18142.1"/>
    <property type="molecule type" value="Genomic_DNA"/>
</dbReference>
<evidence type="ECO:0000256" key="4">
    <source>
        <dbReference type="ARBA" id="ARBA00022679"/>
    </source>
</evidence>
<dbReference type="RefSeq" id="WP_136059659.1">
    <property type="nucleotide sequence ID" value="NZ_CAAHFH010000001.1"/>
</dbReference>
<dbReference type="SUPFAM" id="SSF53756">
    <property type="entry name" value="UDP-Glycosyltransferase/glycogen phosphorylase"/>
    <property type="match status" value="1"/>
</dbReference>
<evidence type="ECO:0000313" key="7">
    <source>
        <dbReference type="EMBL" id="VGO18142.1"/>
    </source>
</evidence>
<protein>
    <submittedName>
        <fullName evidence="7">Processive diacylglycerol beta-glucosyltransferase</fullName>
    </submittedName>
</protein>
<feature type="domain" description="Glycosyl transferase family 28 C-terminal" evidence="5">
    <location>
        <begin position="222"/>
        <end position="353"/>
    </location>
</feature>
<dbReference type="InterPro" id="IPR007235">
    <property type="entry name" value="Glyco_trans_28_C"/>
</dbReference>
<dbReference type="InterPro" id="IPR050519">
    <property type="entry name" value="Glycosyltransf_28_UgtP"/>
</dbReference>
<keyword evidence="4 7" id="KW-0808">Transferase</keyword>
<organism evidence="7 8">
    <name type="scientific">Pontiella sulfatireligans</name>
    <dbReference type="NCBI Taxonomy" id="2750658"/>
    <lineage>
        <taxon>Bacteria</taxon>
        <taxon>Pseudomonadati</taxon>
        <taxon>Kiritimatiellota</taxon>
        <taxon>Kiritimatiellia</taxon>
        <taxon>Kiritimatiellales</taxon>
        <taxon>Pontiellaceae</taxon>
        <taxon>Pontiella</taxon>
    </lineage>
</organism>
<dbReference type="Proteomes" id="UP000346198">
    <property type="component" value="Unassembled WGS sequence"/>
</dbReference>
<feature type="domain" description="Diacylglycerol glucosyltransferase N-terminal" evidence="6">
    <location>
        <begin position="15"/>
        <end position="182"/>
    </location>
</feature>
<dbReference type="PANTHER" id="PTHR43025:SF3">
    <property type="entry name" value="MONOGALACTOSYLDIACYLGLYCEROL SYNTHASE 1, CHLOROPLASTIC"/>
    <property type="match status" value="1"/>
</dbReference>
<dbReference type="GO" id="GO:0016758">
    <property type="term" value="F:hexosyltransferase activity"/>
    <property type="evidence" value="ECO:0007669"/>
    <property type="project" value="InterPro"/>
</dbReference>
<dbReference type="GO" id="GO:0009247">
    <property type="term" value="P:glycolipid biosynthetic process"/>
    <property type="evidence" value="ECO:0007669"/>
    <property type="project" value="InterPro"/>
</dbReference>
<reference evidence="7 8" key="1">
    <citation type="submission" date="2019-04" db="EMBL/GenBank/DDBJ databases">
        <authorList>
            <person name="Van Vliet M D."/>
        </authorList>
    </citation>
    <scope>NUCLEOTIDE SEQUENCE [LARGE SCALE GENOMIC DNA]</scope>
    <source>
        <strain evidence="7 8">F21</strain>
    </source>
</reference>
<evidence type="ECO:0000313" key="8">
    <source>
        <dbReference type="Proteomes" id="UP000346198"/>
    </source>
</evidence>
<accession>A0A6C2UD66</accession>
<evidence type="ECO:0000256" key="2">
    <source>
        <dbReference type="ARBA" id="ARBA00006962"/>
    </source>
</evidence>
<evidence type="ECO:0000259" key="6">
    <source>
        <dbReference type="Pfam" id="PF06925"/>
    </source>
</evidence>
<dbReference type="Pfam" id="PF04101">
    <property type="entry name" value="Glyco_tran_28_C"/>
    <property type="match status" value="1"/>
</dbReference>
<evidence type="ECO:0000256" key="3">
    <source>
        <dbReference type="ARBA" id="ARBA00022676"/>
    </source>
</evidence>
<dbReference type="InterPro" id="IPR009695">
    <property type="entry name" value="Diacylglyc_glucosyltr_N"/>
</dbReference>
<comment type="subcellular location">
    <subcellularLocation>
        <location evidence="1">Membrane</location>
    </subcellularLocation>
</comment>
<dbReference type="GO" id="GO:0016020">
    <property type="term" value="C:membrane"/>
    <property type="evidence" value="ECO:0007669"/>
    <property type="project" value="UniProtKB-SubCell"/>
</dbReference>
<dbReference type="Gene3D" id="3.40.50.2000">
    <property type="entry name" value="Glycogen Phosphorylase B"/>
    <property type="match status" value="1"/>
</dbReference>
<proteinExistence type="inferred from homology"/>
<name>A0A6C2UD66_9BACT</name>
<gene>
    <name evidence="7" type="primary">ugtP_1</name>
    <name evidence="7" type="ORF">SCARR_00193</name>
</gene>
<dbReference type="Pfam" id="PF06925">
    <property type="entry name" value="MGDG_synth"/>
    <property type="match status" value="1"/>
</dbReference>
<sequence>MTRVLILYIVRNSGHHTAARYLETAFRKQCPDVETRCVDLLAHLHPKWGKIIERMYMTTIRRTPELWEALYDNFWVERLTRRLRQLVQKGKSESLQRLMAEFNPDAVVCTQAYPFAVIASFAARQASRIPLLGVTTDFVPHRFWVMNNGTNPRYVVPTDSAAARLIWLGVNESRICVFGIPVPATAALGGPLEKGRVLVMGGGRALGIRCRTIKRLDRCPNDFTIDVVCGTNRHLRKRLMRCRQSFQHRIRIRGYVRNAVELMHRSDLMITKPGGVTLAEAICAGVPLLLVRPLPGQEKGNAEVLVHHGAALHVRNEYDVNRSVTTLLNNRKLLIMMRDKALALARPDAADRIVRHVLNLVSEQEST</sequence>